<dbReference type="InterPro" id="IPR036397">
    <property type="entry name" value="RNaseH_sf"/>
</dbReference>
<evidence type="ECO:0000313" key="2">
    <source>
        <dbReference type="EMBL" id="RNA22249.1"/>
    </source>
</evidence>
<dbReference type="Pfam" id="PF13358">
    <property type="entry name" value="DDE_3"/>
    <property type="match status" value="1"/>
</dbReference>
<gene>
    <name evidence="2" type="ORF">BpHYR1_011426</name>
</gene>
<keyword evidence="3" id="KW-1185">Reference proteome</keyword>
<proteinExistence type="predicted"/>
<evidence type="ECO:0000259" key="1">
    <source>
        <dbReference type="Pfam" id="PF13358"/>
    </source>
</evidence>
<reference evidence="2 3" key="1">
    <citation type="journal article" date="2018" name="Sci. Rep.">
        <title>Genomic signatures of local adaptation to the degree of environmental predictability in rotifers.</title>
        <authorList>
            <person name="Franch-Gras L."/>
            <person name="Hahn C."/>
            <person name="Garcia-Roger E.M."/>
            <person name="Carmona M.J."/>
            <person name="Serra M."/>
            <person name="Gomez A."/>
        </authorList>
    </citation>
    <scope>NUCLEOTIDE SEQUENCE [LARGE SCALE GENOMIC DNA]</scope>
    <source>
        <strain evidence="2">HYR1</strain>
    </source>
</reference>
<dbReference type="EMBL" id="REGN01003506">
    <property type="protein sequence ID" value="RNA22249.1"/>
    <property type="molecule type" value="Genomic_DNA"/>
</dbReference>
<dbReference type="OrthoDB" id="4843387at2759"/>
<evidence type="ECO:0000313" key="3">
    <source>
        <dbReference type="Proteomes" id="UP000276133"/>
    </source>
</evidence>
<protein>
    <recommendedName>
        <fullName evidence="1">Tc1-like transposase DDE domain-containing protein</fullName>
    </recommendedName>
</protein>
<accession>A0A3M7RFM0</accession>
<dbReference type="Gene3D" id="3.30.420.10">
    <property type="entry name" value="Ribonuclease H-like superfamily/Ribonuclease H"/>
    <property type="match status" value="1"/>
</dbReference>
<dbReference type="AlphaFoldDB" id="A0A3M7RFM0"/>
<sequence>MSNNVSLISNTTQALIFMSLKRLDMTCQGFELRFRLLTTPRQRPKASVDCFLIKSPPKSPDFNLIELIWNELKQHVRKRMILTEADAKMAKLYKSFKKVVLAKNGDCSNH</sequence>
<organism evidence="2 3">
    <name type="scientific">Brachionus plicatilis</name>
    <name type="common">Marine rotifer</name>
    <name type="synonym">Brachionus muelleri</name>
    <dbReference type="NCBI Taxonomy" id="10195"/>
    <lineage>
        <taxon>Eukaryota</taxon>
        <taxon>Metazoa</taxon>
        <taxon>Spiralia</taxon>
        <taxon>Gnathifera</taxon>
        <taxon>Rotifera</taxon>
        <taxon>Eurotatoria</taxon>
        <taxon>Monogononta</taxon>
        <taxon>Pseudotrocha</taxon>
        <taxon>Ploima</taxon>
        <taxon>Brachionidae</taxon>
        <taxon>Brachionus</taxon>
    </lineage>
</organism>
<feature type="domain" description="Tc1-like transposase DDE" evidence="1">
    <location>
        <begin position="49"/>
        <end position="81"/>
    </location>
</feature>
<dbReference type="Proteomes" id="UP000276133">
    <property type="component" value="Unassembled WGS sequence"/>
</dbReference>
<dbReference type="GO" id="GO:0003676">
    <property type="term" value="F:nucleic acid binding"/>
    <property type="evidence" value="ECO:0007669"/>
    <property type="project" value="InterPro"/>
</dbReference>
<comment type="caution">
    <text evidence="2">The sequence shown here is derived from an EMBL/GenBank/DDBJ whole genome shotgun (WGS) entry which is preliminary data.</text>
</comment>
<name>A0A3M7RFM0_BRAPC</name>
<dbReference type="InterPro" id="IPR038717">
    <property type="entry name" value="Tc1-like_DDE_dom"/>
</dbReference>